<dbReference type="InParanoid" id="Q20885"/>
<dbReference type="Bgee" id="WBGene00010149">
    <property type="expression patterns" value="Expressed in embryo and 2 other cell types or tissues"/>
</dbReference>
<evidence type="ECO:0000313" key="3">
    <source>
        <dbReference type="Proteomes" id="UP000001940"/>
    </source>
</evidence>
<dbReference type="HOGENOM" id="CLU_1138896_0_0_1"/>
<name>Q20885_CAEEL</name>
<dbReference type="PaxDb" id="6239-F56D5.5"/>
<feature type="coiled-coil region" evidence="1">
    <location>
        <begin position="56"/>
        <end position="104"/>
    </location>
</feature>
<dbReference type="AlphaFoldDB" id="Q20885"/>
<dbReference type="IntAct" id="Q20885">
    <property type="interactions" value="1"/>
</dbReference>
<dbReference type="Proteomes" id="UP000001940">
    <property type="component" value="Chromosome IV"/>
</dbReference>
<dbReference type="AGR" id="WB:WBGene00010149"/>
<evidence type="ECO:0000256" key="1">
    <source>
        <dbReference type="SAM" id="Coils"/>
    </source>
</evidence>
<reference evidence="2 3" key="1">
    <citation type="journal article" date="1998" name="Science">
        <title>Genome sequence of the nematode C. elegans: a platform for investigating biology.</title>
        <authorList>
            <consortium name="The C. elegans sequencing consortium"/>
            <person name="Sulson J.E."/>
            <person name="Waterston R."/>
        </authorList>
    </citation>
    <scope>NUCLEOTIDE SEQUENCE [LARGE SCALE GENOMIC DNA]</scope>
    <source>
        <strain evidence="2 3">Bristol N2</strain>
    </source>
</reference>
<dbReference type="STRING" id="6239.F56D5.5.1"/>
<organism evidence="2 3">
    <name type="scientific">Caenorhabditis elegans</name>
    <dbReference type="NCBI Taxonomy" id="6239"/>
    <lineage>
        <taxon>Eukaryota</taxon>
        <taxon>Metazoa</taxon>
        <taxon>Ecdysozoa</taxon>
        <taxon>Nematoda</taxon>
        <taxon>Chromadorea</taxon>
        <taxon>Rhabditida</taxon>
        <taxon>Rhabditina</taxon>
        <taxon>Rhabditomorpha</taxon>
        <taxon>Rhabditoidea</taxon>
        <taxon>Rhabditidae</taxon>
        <taxon>Peloderinae</taxon>
        <taxon>Caenorhabditis</taxon>
    </lineage>
</organism>
<dbReference type="GeneID" id="177772"/>
<dbReference type="OMA" id="THTEMQK"/>
<dbReference type="eggNOG" id="ENOG502TJ5X">
    <property type="taxonomic scope" value="Eukaryota"/>
</dbReference>
<dbReference type="KEGG" id="cel:CELE_F56D5.5"/>
<dbReference type="CTD" id="177772"/>
<protein>
    <submittedName>
        <fullName evidence="2">Coiled-coil domain-containing protein 69</fullName>
    </submittedName>
</protein>
<dbReference type="PhylomeDB" id="Q20885"/>
<dbReference type="OrthoDB" id="5909339at2759"/>
<gene>
    <name evidence="2" type="ORF">CELE_F56D5.5</name>
    <name evidence="2 4" type="ORF">F56D5.5</name>
</gene>
<dbReference type="SMR" id="Q20885"/>
<sequence length="244" mass="28926">MTENVEYIRVLLKSSQAEVQMLREQNEFRDDLLKMFKVKLEVNALNNLPVRRNLSVEISNLETKKLKTEIAFLKEELGREGKKLTIANTVHEQLKKDLEAEKRNSMFLSELLTFYQNGHQPQLPAEDQFVDFLQTETRSVKEALKEKEEEVKRLLVDMEGKTFQNLTEKGRMEEEMNDAKREAQILRNEMKSLQKNMTAKENELLGYLRDASETHTEMQKDYKIQILELQRRNRILERHLDNIQ</sequence>
<dbReference type="PIR" id="T22779">
    <property type="entry name" value="T22779"/>
</dbReference>
<feature type="coiled-coil region" evidence="1">
    <location>
        <begin position="130"/>
        <end position="210"/>
    </location>
</feature>
<evidence type="ECO:0000313" key="2">
    <source>
        <dbReference type="EMBL" id="CAA93504.1"/>
    </source>
</evidence>
<dbReference type="RefSeq" id="NP_501660.1">
    <property type="nucleotide sequence ID" value="NM_069259.3"/>
</dbReference>
<accession>Q20885</accession>
<dbReference type="WormBase" id="F56D5.5">
    <property type="protein sequence ID" value="CE05961"/>
    <property type="gene ID" value="WBGene00010149"/>
</dbReference>
<dbReference type="FunCoup" id="Q20885">
    <property type="interactions" value="1"/>
</dbReference>
<evidence type="ECO:0000313" key="4">
    <source>
        <dbReference type="WormBase" id="F56D5.5"/>
    </source>
</evidence>
<proteinExistence type="predicted"/>
<dbReference type="EMBL" id="BX284604">
    <property type="protein sequence ID" value="CAA93504.1"/>
    <property type="molecule type" value="Genomic_DNA"/>
</dbReference>
<keyword evidence="3" id="KW-1185">Reference proteome</keyword>
<dbReference type="UCSC" id="F56D5.5">
    <property type="organism name" value="c. elegans"/>
</dbReference>
<keyword evidence="1" id="KW-0175">Coiled coil</keyword>